<evidence type="ECO:0000313" key="3">
    <source>
        <dbReference type="Proteomes" id="UP000245768"/>
    </source>
</evidence>
<feature type="transmembrane region" description="Helical" evidence="1">
    <location>
        <begin position="542"/>
        <end position="565"/>
    </location>
</feature>
<proteinExistence type="predicted"/>
<evidence type="ECO:0008006" key="4">
    <source>
        <dbReference type="Google" id="ProtNLM"/>
    </source>
</evidence>
<keyword evidence="1" id="KW-1133">Transmembrane helix</keyword>
<sequence length="568" mass="62090">MKRFLKTVGLTVLATVIAILAIGGCVAWNFFLHEQGRAPADYHASARSSDGGVGPLLNRDTVFDVFGKLSIDAGDDDDRVTTLYDGPVFSNATLSKRSLFTRVPVKLPLRKDVLSGEASLVASFYVLPRLPPTHTWRSTHEALAQCTPLAGFAANVKRASSSESDVLTMKDAAGRVTLAKRSRVILSEDTSRYDLAKYRETFGALVEGPAGNNSESKPLEAQSLSMFCGGRASKWLDPFRVYHDFSVGVGTEEEEVALYATKPYVGKYSAGPMDLVRLQDVARAGHDVYAYDWNIKLDVLPPVQLDWATSSDNCSSTAMLRQASLSPNSSTDLVTAQESYEFYAGFTGDAHFPTSKPLASIAYLAFITVVRRIEWPMELLYWCIKRSDTRGLSPLALVLSLCTDVAVLILDWRTTRPSLFAVLLLALRLLALWRARRQRRVVPLRYALAFFTFYFFLARSELALIPASSPSLTIVEDAPLPQALLSAAGTTTTFVLLLANAAQGTFAGTSRWSRLSVTLISLAHLVYAHSEVIGGHKYKHAAYDAASALHLGLGTALVIQGFILYEPV</sequence>
<feature type="transmembrane region" description="Helical" evidence="1">
    <location>
        <begin position="480"/>
        <end position="500"/>
    </location>
</feature>
<evidence type="ECO:0000256" key="1">
    <source>
        <dbReference type="SAM" id="Phobius"/>
    </source>
</evidence>
<keyword evidence="3" id="KW-1185">Reference proteome</keyword>
<dbReference type="GeneID" id="37046137"/>
<feature type="transmembrane region" description="Helical" evidence="1">
    <location>
        <begin position="447"/>
        <end position="468"/>
    </location>
</feature>
<protein>
    <recommendedName>
        <fullName evidence="4">Transmembrane protein</fullName>
    </recommendedName>
</protein>
<dbReference type="AlphaFoldDB" id="A0A316YFW2"/>
<feature type="transmembrane region" description="Helical" evidence="1">
    <location>
        <begin position="394"/>
        <end position="412"/>
    </location>
</feature>
<accession>A0A316YFW2</accession>
<gene>
    <name evidence="2" type="ORF">FA10DRAFT_288659</name>
</gene>
<evidence type="ECO:0000313" key="2">
    <source>
        <dbReference type="EMBL" id="PWN87966.1"/>
    </source>
</evidence>
<feature type="transmembrane region" description="Helical" evidence="1">
    <location>
        <begin position="418"/>
        <end position="435"/>
    </location>
</feature>
<keyword evidence="1" id="KW-0472">Membrane</keyword>
<name>A0A316YFW2_9BASI</name>
<dbReference type="Proteomes" id="UP000245768">
    <property type="component" value="Unassembled WGS sequence"/>
</dbReference>
<dbReference type="InParanoid" id="A0A316YFW2"/>
<dbReference type="RefSeq" id="XP_025375164.1">
    <property type="nucleotide sequence ID" value="XM_025524221.1"/>
</dbReference>
<dbReference type="PROSITE" id="PS51257">
    <property type="entry name" value="PROKAR_LIPOPROTEIN"/>
    <property type="match status" value="1"/>
</dbReference>
<organism evidence="2 3">
    <name type="scientific">Acaromyces ingoldii</name>
    <dbReference type="NCBI Taxonomy" id="215250"/>
    <lineage>
        <taxon>Eukaryota</taxon>
        <taxon>Fungi</taxon>
        <taxon>Dikarya</taxon>
        <taxon>Basidiomycota</taxon>
        <taxon>Ustilaginomycotina</taxon>
        <taxon>Exobasidiomycetes</taxon>
        <taxon>Exobasidiales</taxon>
        <taxon>Cryptobasidiaceae</taxon>
        <taxon>Acaromyces</taxon>
    </lineage>
</organism>
<reference evidence="2 3" key="1">
    <citation type="journal article" date="2018" name="Mol. Biol. Evol.">
        <title>Broad Genomic Sampling Reveals a Smut Pathogenic Ancestry of the Fungal Clade Ustilaginomycotina.</title>
        <authorList>
            <person name="Kijpornyongpan T."/>
            <person name="Mondo S.J."/>
            <person name="Barry K."/>
            <person name="Sandor L."/>
            <person name="Lee J."/>
            <person name="Lipzen A."/>
            <person name="Pangilinan J."/>
            <person name="LaButti K."/>
            <person name="Hainaut M."/>
            <person name="Henrissat B."/>
            <person name="Grigoriev I.V."/>
            <person name="Spatafora J.W."/>
            <person name="Aime M.C."/>
        </authorList>
    </citation>
    <scope>NUCLEOTIDE SEQUENCE [LARGE SCALE GENOMIC DNA]</scope>
    <source>
        <strain evidence="2 3">MCA 4198</strain>
    </source>
</reference>
<dbReference type="EMBL" id="KZ819639">
    <property type="protein sequence ID" value="PWN87966.1"/>
    <property type="molecule type" value="Genomic_DNA"/>
</dbReference>
<keyword evidence="1" id="KW-0812">Transmembrane</keyword>